<dbReference type="Pfam" id="PF08340">
    <property type="entry name" value="YicC-like_C"/>
    <property type="match status" value="1"/>
</dbReference>
<dbReference type="eggNOG" id="COG1561">
    <property type="taxonomic scope" value="Bacteria"/>
</dbReference>
<dbReference type="PANTHER" id="PTHR30636">
    <property type="entry name" value="UPF0701 PROTEIN YICC"/>
    <property type="match status" value="1"/>
</dbReference>
<reference evidence="8 9" key="1">
    <citation type="journal article" date="2009" name="Stand. Genomic Sci.">
        <title>Complete genome sequence of Pirellula staleyi type strain (ATCC 27377).</title>
        <authorList>
            <person name="Clum A."/>
            <person name="Tindall B.J."/>
            <person name="Sikorski J."/>
            <person name="Ivanova N."/>
            <person name="Mavrommatis K."/>
            <person name="Lucas S."/>
            <person name="Glavina del Rio T."/>
            <person name="Nolan M."/>
            <person name="Chen F."/>
            <person name="Tice H."/>
            <person name="Pitluck S."/>
            <person name="Cheng J.F."/>
            <person name="Chertkov O."/>
            <person name="Brettin T."/>
            <person name="Han C."/>
            <person name="Detter J.C."/>
            <person name="Kuske C."/>
            <person name="Bruce D."/>
            <person name="Goodwin L."/>
            <person name="Ovchinikova G."/>
            <person name="Pati A."/>
            <person name="Mikhailova N."/>
            <person name="Chen A."/>
            <person name="Palaniappan K."/>
            <person name="Land M."/>
            <person name="Hauser L."/>
            <person name="Chang Y.J."/>
            <person name="Jeffries C.D."/>
            <person name="Chain P."/>
            <person name="Rohde M."/>
            <person name="Goker M."/>
            <person name="Bristow J."/>
            <person name="Eisen J.A."/>
            <person name="Markowitz V."/>
            <person name="Hugenholtz P."/>
            <person name="Kyrpides N.C."/>
            <person name="Klenk H.P."/>
            <person name="Lapidus A."/>
        </authorList>
    </citation>
    <scope>NUCLEOTIDE SEQUENCE [LARGE SCALE GENOMIC DNA]</scope>
    <source>
        <strain evidence="9">ATCC 27377 / DSM 6068 / ICPB 4128</strain>
    </source>
</reference>
<gene>
    <name evidence="8" type="ordered locus">Psta_3126</name>
</gene>
<dbReference type="Proteomes" id="UP000001887">
    <property type="component" value="Chromosome"/>
</dbReference>
<organism evidence="8 9">
    <name type="scientific">Pirellula staleyi (strain ATCC 27377 / DSM 6068 / ICPB 4128)</name>
    <name type="common">Pirella staleyi</name>
    <dbReference type="NCBI Taxonomy" id="530564"/>
    <lineage>
        <taxon>Bacteria</taxon>
        <taxon>Pseudomonadati</taxon>
        <taxon>Planctomycetota</taxon>
        <taxon>Planctomycetia</taxon>
        <taxon>Pirellulales</taxon>
        <taxon>Pirellulaceae</taxon>
        <taxon>Pirellula</taxon>
    </lineage>
</organism>
<dbReference type="Pfam" id="PF03755">
    <property type="entry name" value="YicC-like_N"/>
    <property type="match status" value="1"/>
</dbReference>
<keyword evidence="2" id="KW-0540">Nuclease</keyword>
<proteinExistence type="inferred from homology"/>
<keyword evidence="4" id="KW-0378">Hydrolase</keyword>
<sequence length="294" mass="32788">MLLSMTGHGEAHHHADGVSIGVEVRTVNNRYLKVSIRTGEGYSSLESAIEAVVRETLRRGSVQLSIRIDREASSDDYQLCAPVLEGYLRQIELLQGAGGISGAVRIEQLLGLPGVVKTKSTSTELAERDWPAIERALREALSKLESMRRSEGAAMAADLLANCHQVASQLAHIEKRAPVVVEAYRTRMVDRLSKLMAEFNVSVTASDVVREVGMFAEKSDISEEIVRLRSHCEQFERVMKNEETPGRKLEFLTQEMFRETNTIGSKSNDAEIATFVIEIKTAIERMREMIQNVE</sequence>
<accession>D2QWI7</accession>
<keyword evidence="3" id="KW-0255">Endonuclease</keyword>
<dbReference type="PANTHER" id="PTHR30636:SF3">
    <property type="entry name" value="UPF0701 PROTEIN YICC"/>
    <property type="match status" value="1"/>
</dbReference>
<evidence type="ECO:0008006" key="10">
    <source>
        <dbReference type="Google" id="ProtNLM"/>
    </source>
</evidence>
<dbReference type="GO" id="GO:0004521">
    <property type="term" value="F:RNA endonuclease activity"/>
    <property type="evidence" value="ECO:0007669"/>
    <property type="project" value="InterPro"/>
</dbReference>
<evidence type="ECO:0000313" key="9">
    <source>
        <dbReference type="Proteomes" id="UP000001887"/>
    </source>
</evidence>
<evidence type="ECO:0000256" key="5">
    <source>
        <dbReference type="ARBA" id="ARBA00035648"/>
    </source>
</evidence>
<evidence type="ECO:0000256" key="1">
    <source>
        <dbReference type="ARBA" id="ARBA00001968"/>
    </source>
</evidence>
<feature type="domain" description="Endoribonuclease YicC-like N-terminal" evidence="6">
    <location>
        <begin position="3"/>
        <end position="156"/>
    </location>
</feature>
<dbReference type="InterPro" id="IPR013527">
    <property type="entry name" value="YicC-like_N"/>
</dbReference>
<evidence type="ECO:0000256" key="3">
    <source>
        <dbReference type="ARBA" id="ARBA00022759"/>
    </source>
</evidence>
<dbReference type="InterPro" id="IPR005229">
    <property type="entry name" value="YicC/YloC-like"/>
</dbReference>
<evidence type="ECO:0000313" key="8">
    <source>
        <dbReference type="EMBL" id="ADB17790.1"/>
    </source>
</evidence>
<evidence type="ECO:0000256" key="2">
    <source>
        <dbReference type="ARBA" id="ARBA00022722"/>
    </source>
</evidence>
<keyword evidence="9" id="KW-1185">Reference proteome</keyword>
<feature type="domain" description="Endoribonuclease YicC-like C-terminal" evidence="7">
    <location>
        <begin position="173"/>
        <end position="294"/>
    </location>
</feature>
<comment type="cofactor">
    <cofactor evidence="1">
        <name>a divalent metal cation</name>
        <dbReference type="ChEBI" id="CHEBI:60240"/>
    </cofactor>
</comment>
<evidence type="ECO:0000256" key="4">
    <source>
        <dbReference type="ARBA" id="ARBA00022801"/>
    </source>
</evidence>
<name>D2QWI7_PIRSD</name>
<comment type="similarity">
    <text evidence="5">Belongs to the YicC/YloC family.</text>
</comment>
<dbReference type="STRING" id="530564.Psta_3126"/>
<dbReference type="EMBL" id="CP001848">
    <property type="protein sequence ID" value="ADB17790.1"/>
    <property type="molecule type" value="Genomic_DNA"/>
</dbReference>
<dbReference type="HOGENOM" id="CLU_076609_1_0_0"/>
<protein>
    <recommendedName>
        <fullName evidence="10">YicC domain protein</fullName>
    </recommendedName>
</protein>
<dbReference type="KEGG" id="psl:Psta_3126"/>
<dbReference type="GO" id="GO:0016787">
    <property type="term" value="F:hydrolase activity"/>
    <property type="evidence" value="ECO:0007669"/>
    <property type="project" value="UniProtKB-KW"/>
</dbReference>
<dbReference type="AlphaFoldDB" id="D2QWI7"/>
<evidence type="ECO:0000259" key="6">
    <source>
        <dbReference type="Pfam" id="PF03755"/>
    </source>
</evidence>
<dbReference type="NCBIfam" id="TIGR00255">
    <property type="entry name" value="YicC/YloC family endoribonuclease"/>
    <property type="match status" value="1"/>
</dbReference>
<dbReference type="InterPro" id="IPR013551">
    <property type="entry name" value="YicC-like_C"/>
</dbReference>
<evidence type="ECO:0000259" key="7">
    <source>
        <dbReference type="Pfam" id="PF08340"/>
    </source>
</evidence>